<reference evidence="2" key="1">
    <citation type="journal article" date="2021" name="PeerJ">
        <title>Extensive microbial diversity within the chicken gut microbiome revealed by metagenomics and culture.</title>
        <authorList>
            <person name="Gilroy R."/>
            <person name="Ravi A."/>
            <person name="Getino M."/>
            <person name="Pursley I."/>
            <person name="Horton D.L."/>
            <person name="Alikhan N.F."/>
            <person name="Baker D."/>
            <person name="Gharbi K."/>
            <person name="Hall N."/>
            <person name="Watson M."/>
            <person name="Adriaenssens E.M."/>
            <person name="Foster-Nyarko E."/>
            <person name="Jarju S."/>
            <person name="Secka A."/>
            <person name="Antonio M."/>
            <person name="Oren A."/>
            <person name="Chaudhuri R.R."/>
            <person name="La Ragione R."/>
            <person name="Hildebrand F."/>
            <person name="Pallen M.J."/>
        </authorList>
    </citation>
    <scope>NUCLEOTIDE SEQUENCE</scope>
    <source>
        <strain evidence="2">CHK169-11906</strain>
    </source>
</reference>
<comment type="caution">
    <text evidence="2">The sequence shown here is derived from an EMBL/GenBank/DDBJ whole genome shotgun (WGS) entry which is preliminary data.</text>
</comment>
<name>A0A9D2IEE2_9BACT</name>
<feature type="region of interest" description="Disordered" evidence="1">
    <location>
        <begin position="37"/>
        <end position="58"/>
    </location>
</feature>
<organism evidence="2 3">
    <name type="scientific">Candidatus Alistipes avicola</name>
    <dbReference type="NCBI Taxonomy" id="2838432"/>
    <lineage>
        <taxon>Bacteria</taxon>
        <taxon>Pseudomonadati</taxon>
        <taxon>Bacteroidota</taxon>
        <taxon>Bacteroidia</taxon>
        <taxon>Bacteroidales</taxon>
        <taxon>Rikenellaceae</taxon>
        <taxon>Alistipes</taxon>
    </lineage>
</organism>
<dbReference type="AlphaFoldDB" id="A0A9D2IEE2"/>
<protein>
    <submittedName>
        <fullName evidence="2">Uncharacterized protein</fullName>
    </submittedName>
</protein>
<evidence type="ECO:0000313" key="2">
    <source>
        <dbReference type="EMBL" id="HJA98823.1"/>
    </source>
</evidence>
<proteinExistence type="predicted"/>
<sequence>MIKRIIGIIVAIASLAVIVLAALHHGSYTSMIEIKKSTTTQNENHPASEEIPSQEDLR</sequence>
<dbReference type="Proteomes" id="UP000824259">
    <property type="component" value="Unassembled WGS sequence"/>
</dbReference>
<reference evidence="2" key="2">
    <citation type="submission" date="2021-04" db="EMBL/GenBank/DDBJ databases">
        <authorList>
            <person name="Gilroy R."/>
        </authorList>
    </citation>
    <scope>NUCLEOTIDE SEQUENCE</scope>
    <source>
        <strain evidence="2">CHK169-11906</strain>
    </source>
</reference>
<gene>
    <name evidence="2" type="ORF">H9779_04375</name>
</gene>
<evidence type="ECO:0000313" key="3">
    <source>
        <dbReference type="Proteomes" id="UP000824259"/>
    </source>
</evidence>
<dbReference type="EMBL" id="DWYR01000011">
    <property type="protein sequence ID" value="HJA98823.1"/>
    <property type="molecule type" value="Genomic_DNA"/>
</dbReference>
<accession>A0A9D2IEE2</accession>
<evidence type="ECO:0000256" key="1">
    <source>
        <dbReference type="SAM" id="MobiDB-lite"/>
    </source>
</evidence>